<keyword evidence="1" id="KW-1133">Transmembrane helix</keyword>
<feature type="transmembrane region" description="Helical" evidence="1">
    <location>
        <begin position="20"/>
        <end position="43"/>
    </location>
</feature>
<sequence length="433" mass="46261">MNAGRAQSATPRARRRWARIAIVLCAVPVALALLLWLVLWLAFPPERIVPLVLARVGTSMGLEISAEGDAASRFGARPTFVVRHLVAREPGAARPLLRARRVLVALPWRTIRALGDPLELVRVELDGAVLDLPALQHWLSTRPPGDGRLPLIRDGLQVTGGRVDGDGWRVDALRLALPRLDPGRPLQAQVSGRYVDAARRAPFALAASLVRPASGHGFALAGPVAPQGDGWQVPAWILLSGALHWEDGLRLLPARFGARGRLLAGDTVAPFSLGLHGPLRLHADAWTLVPAGIALRGDGLVPTLDARGRIAYGRRLLFEVDGRIATWPSAWPTLPPPLGASRAPLALSLAYRGAPDLSAPLSLQATRDDLRFDGRLDVPALIDWATAPTRDSPLPPLQGRLQAARIDISGAELEGVVLEFEDDPAPAATAPAP</sequence>
<gene>
    <name evidence="2" type="ORF">QFW80_15850</name>
</gene>
<keyword evidence="1" id="KW-0472">Membrane</keyword>
<evidence type="ECO:0000313" key="3">
    <source>
        <dbReference type="Proteomes" id="UP001156831"/>
    </source>
</evidence>
<dbReference type="Proteomes" id="UP001156831">
    <property type="component" value="Unassembled WGS sequence"/>
</dbReference>
<dbReference type="EMBL" id="JARXRN010000028">
    <property type="protein sequence ID" value="MDH5831991.1"/>
    <property type="molecule type" value="Genomic_DNA"/>
</dbReference>
<protein>
    <recommendedName>
        <fullName evidence="4">AsmA family protein</fullName>
    </recommendedName>
</protein>
<accession>A0ABT6JPF5</accession>
<keyword evidence="1" id="KW-0812">Transmembrane</keyword>
<evidence type="ECO:0000256" key="1">
    <source>
        <dbReference type="SAM" id="Phobius"/>
    </source>
</evidence>
<evidence type="ECO:0008006" key="4">
    <source>
        <dbReference type="Google" id="ProtNLM"/>
    </source>
</evidence>
<reference evidence="2 3" key="1">
    <citation type="submission" date="2023-04" db="EMBL/GenBank/DDBJ databases">
        <title>Luteimonas sp. M1R5S18.</title>
        <authorList>
            <person name="Sun J.-Q."/>
        </authorList>
    </citation>
    <scope>NUCLEOTIDE SEQUENCE [LARGE SCALE GENOMIC DNA]</scope>
    <source>
        <strain evidence="2 3">M1R5S18</strain>
    </source>
</reference>
<dbReference type="RefSeq" id="WP_280602936.1">
    <property type="nucleotide sequence ID" value="NZ_JARXRN010000028.1"/>
</dbReference>
<name>A0ABT6JPF5_9GAMM</name>
<keyword evidence="3" id="KW-1185">Reference proteome</keyword>
<evidence type="ECO:0000313" key="2">
    <source>
        <dbReference type="EMBL" id="MDH5831991.1"/>
    </source>
</evidence>
<organism evidence="2 3">
    <name type="scientific">Luteimonas rhizosphaericola</name>
    <dbReference type="NCBI Taxonomy" id="3042024"/>
    <lineage>
        <taxon>Bacteria</taxon>
        <taxon>Pseudomonadati</taxon>
        <taxon>Pseudomonadota</taxon>
        <taxon>Gammaproteobacteria</taxon>
        <taxon>Lysobacterales</taxon>
        <taxon>Lysobacteraceae</taxon>
        <taxon>Luteimonas</taxon>
    </lineage>
</organism>
<proteinExistence type="predicted"/>
<comment type="caution">
    <text evidence="2">The sequence shown here is derived from an EMBL/GenBank/DDBJ whole genome shotgun (WGS) entry which is preliminary data.</text>
</comment>